<organism evidence="2 3">
    <name type="scientific">Actinacidiphila rubida</name>
    <dbReference type="NCBI Taxonomy" id="310780"/>
    <lineage>
        <taxon>Bacteria</taxon>
        <taxon>Bacillati</taxon>
        <taxon>Actinomycetota</taxon>
        <taxon>Actinomycetes</taxon>
        <taxon>Kitasatosporales</taxon>
        <taxon>Streptomycetaceae</taxon>
        <taxon>Actinacidiphila</taxon>
    </lineage>
</organism>
<keyword evidence="3" id="KW-1185">Reference proteome</keyword>
<dbReference type="GO" id="GO:0016791">
    <property type="term" value="F:phosphatase activity"/>
    <property type="evidence" value="ECO:0007669"/>
    <property type="project" value="TreeGrafter"/>
</dbReference>
<dbReference type="Proteomes" id="UP000181951">
    <property type="component" value="Unassembled WGS sequence"/>
</dbReference>
<accession>A0A1H8K8B6</accession>
<evidence type="ECO:0000313" key="3">
    <source>
        <dbReference type="Proteomes" id="UP000181951"/>
    </source>
</evidence>
<sequence length="109" mass="11380">MRTAVQEPAGTPLFDERFSPERGLLPAPVLGGEAFGAAAHYEPGRAHALLSGDFHDMVQGEDSTVHAIIGDVSGHGADEAASAVHLRLAWRTAVGDDVAVLHLGWSTSV</sequence>
<dbReference type="EMBL" id="FODD01000012">
    <property type="protein sequence ID" value="SEN89252.1"/>
    <property type="molecule type" value="Genomic_DNA"/>
</dbReference>
<dbReference type="PANTHER" id="PTHR43156">
    <property type="entry name" value="STAGE II SPORULATION PROTEIN E-RELATED"/>
    <property type="match status" value="1"/>
</dbReference>
<dbReference type="AlphaFoldDB" id="A0A1H8K8B6"/>
<name>A0A1H8K8B6_9ACTN</name>
<dbReference type="OrthoDB" id="5181538at2"/>
<dbReference type="STRING" id="310780.SAMN05216267_101255"/>
<dbReference type="InterPro" id="IPR036457">
    <property type="entry name" value="PPM-type-like_dom_sf"/>
</dbReference>
<protein>
    <submittedName>
        <fullName evidence="2">Stage II sporulation protein E (SpoIIE)</fullName>
    </submittedName>
</protein>
<dbReference type="InterPro" id="IPR052016">
    <property type="entry name" value="Bact_Sigma-Reg"/>
</dbReference>
<evidence type="ECO:0000313" key="2">
    <source>
        <dbReference type="EMBL" id="SEN89252.1"/>
    </source>
</evidence>
<dbReference type="PANTHER" id="PTHR43156:SF2">
    <property type="entry name" value="STAGE II SPORULATION PROTEIN E"/>
    <property type="match status" value="1"/>
</dbReference>
<evidence type="ECO:0000256" key="1">
    <source>
        <dbReference type="ARBA" id="ARBA00022801"/>
    </source>
</evidence>
<dbReference type="Gene3D" id="3.60.40.10">
    <property type="entry name" value="PPM-type phosphatase domain"/>
    <property type="match status" value="1"/>
</dbReference>
<keyword evidence="1" id="KW-0378">Hydrolase</keyword>
<proteinExistence type="predicted"/>
<gene>
    <name evidence="2" type="ORF">SAMN05216267_101255</name>
</gene>
<reference evidence="2 3" key="1">
    <citation type="submission" date="2016-10" db="EMBL/GenBank/DDBJ databases">
        <authorList>
            <person name="de Groot N.N."/>
        </authorList>
    </citation>
    <scope>NUCLEOTIDE SEQUENCE [LARGE SCALE GENOMIC DNA]</scope>
    <source>
        <strain evidence="2 3">CGMCC 4.2026</strain>
    </source>
</reference>